<sequence>MIRFKECHILLFYFRQRVENNVEEAADIEEKGSGSGWVISGFQARALAAGFESTTEWSLQISGQVRYPRCHRGPGYTFFTSRSPVCGPFWAEWPIAVPNPRQTFPAYDRTS</sequence>
<proteinExistence type="predicted"/>
<dbReference type="AlphaFoldDB" id="A0AAV4B4K1"/>
<accession>A0AAV4B4K1</accession>
<keyword evidence="2" id="KW-1185">Reference proteome</keyword>
<name>A0AAV4B4K1_9GAST</name>
<organism evidence="1 2">
    <name type="scientific">Plakobranchus ocellatus</name>
    <dbReference type="NCBI Taxonomy" id="259542"/>
    <lineage>
        <taxon>Eukaryota</taxon>
        <taxon>Metazoa</taxon>
        <taxon>Spiralia</taxon>
        <taxon>Lophotrochozoa</taxon>
        <taxon>Mollusca</taxon>
        <taxon>Gastropoda</taxon>
        <taxon>Heterobranchia</taxon>
        <taxon>Euthyneura</taxon>
        <taxon>Panpulmonata</taxon>
        <taxon>Sacoglossa</taxon>
        <taxon>Placobranchoidea</taxon>
        <taxon>Plakobranchidae</taxon>
        <taxon>Plakobranchus</taxon>
    </lineage>
</organism>
<reference evidence="1 2" key="1">
    <citation type="journal article" date="2021" name="Elife">
        <title>Chloroplast acquisition without the gene transfer in kleptoplastic sea slugs, Plakobranchus ocellatus.</title>
        <authorList>
            <person name="Maeda T."/>
            <person name="Takahashi S."/>
            <person name="Yoshida T."/>
            <person name="Shimamura S."/>
            <person name="Takaki Y."/>
            <person name="Nagai Y."/>
            <person name="Toyoda A."/>
            <person name="Suzuki Y."/>
            <person name="Arimoto A."/>
            <person name="Ishii H."/>
            <person name="Satoh N."/>
            <person name="Nishiyama T."/>
            <person name="Hasebe M."/>
            <person name="Maruyama T."/>
            <person name="Minagawa J."/>
            <person name="Obokata J."/>
            <person name="Shigenobu S."/>
        </authorList>
    </citation>
    <scope>NUCLEOTIDE SEQUENCE [LARGE SCALE GENOMIC DNA]</scope>
</reference>
<dbReference type="Proteomes" id="UP000735302">
    <property type="component" value="Unassembled WGS sequence"/>
</dbReference>
<protein>
    <submittedName>
        <fullName evidence="1">Uncharacterized protein</fullName>
    </submittedName>
</protein>
<evidence type="ECO:0000313" key="1">
    <source>
        <dbReference type="EMBL" id="GFO14498.1"/>
    </source>
</evidence>
<evidence type="ECO:0000313" key="2">
    <source>
        <dbReference type="Proteomes" id="UP000735302"/>
    </source>
</evidence>
<gene>
    <name evidence="1" type="ORF">PoB_004100300</name>
</gene>
<dbReference type="EMBL" id="BLXT01004566">
    <property type="protein sequence ID" value="GFO14498.1"/>
    <property type="molecule type" value="Genomic_DNA"/>
</dbReference>
<comment type="caution">
    <text evidence="1">The sequence shown here is derived from an EMBL/GenBank/DDBJ whole genome shotgun (WGS) entry which is preliminary data.</text>
</comment>